<organism evidence="2 3">
    <name type="scientific">Streptomyces spectabilis</name>
    <dbReference type="NCBI Taxonomy" id="68270"/>
    <lineage>
        <taxon>Bacteria</taxon>
        <taxon>Bacillati</taxon>
        <taxon>Actinomycetota</taxon>
        <taxon>Actinomycetes</taxon>
        <taxon>Kitasatosporales</taxon>
        <taxon>Streptomycetaceae</taxon>
        <taxon>Streptomyces</taxon>
    </lineage>
</organism>
<dbReference type="AlphaFoldDB" id="A0A516R2T2"/>
<sequence length="156" mass="15591">MSNRQRGTGSAARRAAPLLVVRCAALFAVLVWMLPVCGHASSAAALPPVSTTASTTISAASTGASVTSGATSLPTSTNVLSERGHNCPDMEHGPGEAHCRPVAEAAVATAKAAPVPLPLSTDVTAAPWVAESATARGAPADPAPTPGIHQLQVQRT</sequence>
<feature type="compositionally biased region" description="Basic and acidic residues" evidence="1">
    <location>
        <begin position="82"/>
        <end position="96"/>
    </location>
</feature>
<dbReference type="EMBL" id="CP040916">
    <property type="protein sequence ID" value="QDQ09968.1"/>
    <property type="molecule type" value="Genomic_DNA"/>
</dbReference>
<evidence type="ECO:0000313" key="2">
    <source>
        <dbReference type="EMBL" id="QDQ09968.1"/>
    </source>
</evidence>
<evidence type="ECO:0000256" key="1">
    <source>
        <dbReference type="SAM" id="MobiDB-lite"/>
    </source>
</evidence>
<feature type="region of interest" description="Disordered" evidence="1">
    <location>
        <begin position="135"/>
        <end position="156"/>
    </location>
</feature>
<gene>
    <name evidence="2" type="ORF">FH965_04845</name>
</gene>
<reference evidence="2 3" key="1">
    <citation type="journal article" date="2019" name="J. Ind. Microbiol. Biotechnol.">
        <title>The complete genomic sequence of Streptomyces spectabilis NRRL-2792 and identification of secondary metabolite biosynthetic gene clusters.</title>
        <authorList>
            <person name="Sinha A."/>
            <person name="Phillips-Salemka S."/>
            <person name="Niraula T.A."/>
            <person name="Short K.A."/>
            <person name="Niraula N.P."/>
        </authorList>
    </citation>
    <scope>NUCLEOTIDE SEQUENCE [LARGE SCALE GENOMIC DNA]</scope>
    <source>
        <strain evidence="2 3">NRRL 2792</strain>
    </source>
</reference>
<feature type="region of interest" description="Disordered" evidence="1">
    <location>
        <begin position="58"/>
        <end position="96"/>
    </location>
</feature>
<proteinExistence type="predicted"/>
<evidence type="ECO:0000313" key="3">
    <source>
        <dbReference type="Proteomes" id="UP000316806"/>
    </source>
</evidence>
<accession>A0A516R2T2</accession>
<dbReference type="RefSeq" id="WP_144001544.1">
    <property type="nucleotide sequence ID" value="NZ_CP040916.1"/>
</dbReference>
<feature type="compositionally biased region" description="Low complexity" evidence="1">
    <location>
        <begin position="58"/>
        <end position="72"/>
    </location>
</feature>
<name>A0A516R2T2_STRST</name>
<dbReference type="Proteomes" id="UP000316806">
    <property type="component" value="Chromosome"/>
</dbReference>
<protein>
    <submittedName>
        <fullName evidence="2">Uncharacterized protein</fullName>
    </submittedName>
</protein>